<dbReference type="InterPro" id="IPR046700">
    <property type="entry name" value="DUF6570"/>
</dbReference>
<evidence type="ECO:0000256" key="2">
    <source>
        <dbReference type="ARBA" id="ARBA00023128"/>
    </source>
</evidence>
<comment type="caution">
    <text evidence="7">The sequence shown here is derived from an EMBL/GenBank/DDBJ whole genome shotgun (WGS) entry which is preliminary data.</text>
</comment>
<dbReference type="Gene3D" id="3.30.420.10">
    <property type="entry name" value="Ribonuclease H-like superfamily/Ribonuclease H"/>
    <property type="match status" value="1"/>
</dbReference>
<evidence type="ECO:0000256" key="3">
    <source>
        <dbReference type="RuleBase" id="RU363044"/>
    </source>
</evidence>
<accession>A0A8H6LLQ9</accession>
<dbReference type="InterPro" id="IPR005135">
    <property type="entry name" value="Endo/exonuclease/phosphatase"/>
</dbReference>
<feature type="region of interest" description="Disordered" evidence="4">
    <location>
        <begin position="1812"/>
        <end position="1848"/>
    </location>
</feature>
<protein>
    <recommendedName>
        <fullName evidence="3">ATP-dependent DNA helicase</fullName>
        <ecNumber evidence="3">5.6.2.3</ecNumber>
    </recommendedName>
</protein>
<dbReference type="PANTHER" id="PTHR33481">
    <property type="entry name" value="REVERSE TRANSCRIPTASE"/>
    <property type="match status" value="1"/>
</dbReference>
<dbReference type="Pfam" id="PF00075">
    <property type="entry name" value="RNase_H"/>
    <property type="match status" value="1"/>
</dbReference>
<feature type="compositionally biased region" description="Low complexity" evidence="4">
    <location>
        <begin position="1531"/>
        <end position="1544"/>
    </location>
</feature>
<keyword evidence="3" id="KW-0233">DNA recombination</keyword>
<dbReference type="GO" id="GO:0006281">
    <property type="term" value="P:DNA repair"/>
    <property type="evidence" value="ECO:0007669"/>
    <property type="project" value="UniProtKB-KW"/>
</dbReference>
<feature type="region of interest" description="Disordered" evidence="4">
    <location>
        <begin position="1520"/>
        <end position="1546"/>
    </location>
</feature>
<reference evidence="7 8" key="1">
    <citation type="journal article" date="2020" name="bioRxiv">
        <title>A chromosome-scale genome assembly for the Fusarium oxysporum strain Fo5176 to establish a model Arabidopsis-fungal pathosystem.</title>
        <authorList>
            <person name="Fokkens L."/>
            <person name="Guo L."/>
            <person name="Dora S."/>
            <person name="Wang B."/>
            <person name="Ye K."/>
            <person name="Sanchez-Rodriguez C."/>
            <person name="Croll D."/>
        </authorList>
    </citation>
    <scope>NUCLEOTIDE SEQUENCE [LARGE SCALE GENOMIC DNA]</scope>
    <source>
        <strain evidence="7 8">Fo5176</strain>
    </source>
</reference>
<dbReference type="GO" id="GO:0004523">
    <property type="term" value="F:RNA-DNA hybrid ribonuclease activity"/>
    <property type="evidence" value="ECO:0007669"/>
    <property type="project" value="InterPro"/>
</dbReference>
<keyword evidence="3" id="KW-0067">ATP-binding</keyword>
<dbReference type="GO" id="GO:0006310">
    <property type="term" value="P:DNA recombination"/>
    <property type="evidence" value="ECO:0007669"/>
    <property type="project" value="UniProtKB-KW"/>
</dbReference>
<dbReference type="InterPro" id="IPR025476">
    <property type="entry name" value="Helitron_helicase-like"/>
</dbReference>
<name>A0A8H6LLQ9_FUSOX</name>
<dbReference type="PROSITE" id="PS50878">
    <property type="entry name" value="RT_POL"/>
    <property type="match status" value="1"/>
</dbReference>
<keyword evidence="3" id="KW-0547">Nucleotide-binding</keyword>
<dbReference type="Gene3D" id="3.40.50.300">
    <property type="entry name" value="P-loop containing nucleotide triphosphate hydrolases"/>
    <property type="match status" value="1"/>
</dbReference>
<keyword evidence="2" id="KW-0496">Mitochondrion</keyword>
<dbReference type="Pfam" id="PF05970">
    <property type="entry name" value="PIF1"/>
    <property type="match status" value="1"/>
</dbReference>
<dbReference type="Proteomes" id="UP000593570">
    <property type="component" value="Unassembled WGS sequence"/>
</dbReference>
<proteinExistence type="inferred from homology"/>
<dbReference type="SUPFAM" id="SSF56219">
    <property type="entry name" value="DNase I-like"/>
    <property type="match status" value="1"/>
</dbReference>
<dbReference type="GO" id="GO:0005739">
    <property type="term" value="C:mitochondrion"/>
    <property type="evidence" value="ECO:0007669"/>
    <property type="project" value="UniProtKB-SubCell"/>
</dbReference>
<dbReference type="SUPFAM" id="SSF56672">
    <property type="entry name" value="DNA/RNA polymerases"/>
    <property type="match status" value="1"/>
</dbReference>
<dbReference type="InterPro" id="IPR027417">
    <property type="entry name" value="P-loop_NTPase"/>
</dbReference>
<gene>
    <name evidence="7" type="ORF">HZS61_011322</name>
</gene>
<keyword evidence="3" id="KW-0234">DNA repair</keyword>
<feature type="domain" description="RNase H type-1" evidence="6">
    <location>
        <begin position="2833"/>
        <end position="2966"/>
    </location>
</feature>
<dbReference type="EC" id="5.6.2.3" evidence="3"/>
<dbReference type="PANTHER" id="PTHR33481:SF1">
    <property type="entry name" value="ENDONUCLEASE_EXONUCLEASE_PHOSPHATASE DOMAIN-CONTAINING PROTEIN-RELATED"/>
    <property type="match status" value="1"/>
</dbReference>
<comment type="catalytic activity">
    <reaction evidence="3">
        <text>ATP + H2O = ADP + phosphate + H(+)</text>
        <dbReference type="Rhea" id="RHEA:13065"/>
        <dbReference type="ChEBI" id="CHEBI:15377"/>
        <dbReference type="ChEBI" id="CHEBI:15378"/>
        <dbReference type="ChEBI" id="CHEBI:30616"/>
        <dbReference type="ChEBI" id="CHEBI:43474"/>
        <dbReference type="ChEBI" id="CHEBI:456216"/>
        <dbReference type="EC" id="5.6.2.3"/>
    </reaction>
</comment>
<dbReference type="CDD" id="cd01650">
    <property type="entry name" value="RT_nLTR_like"/>
    <property type="match status" value="1"/>
</dbReference>
<comment type="subcellular location">
    <subcellularLocation>
        <location evidence="1">Mitochondrion</location>
    </subcellularLocation>
</comment>
<dbReference type="GO" id="GO:0043139">
    <property type="term" value="F:5'-3' DNA helicase activity"/>
    <property type="evidence" value="ECO:0007669"/>
    <property type="project" value="UniProtKB-EC"/>
</dbReference>
<dbReference type="Pfam" id="PF14529">
    <property type="entry name" value="Exo_endo_phos_2"/>
    <property type="match status" value="1"/>
</dbReference>
<comment type="similarity">
    <text evidence="3">Belongs to the helicase family.</text>
</comment>
<organism evidence="7 8">
    <name type="scientific">Fusarium oxysporum f. sp. conglutinans</name>
    <dbReference type="NCBI Taxonomy" id="100902"/>
    <lineage>
        <taxon>Eukaryota</taxon>
        <taxon>Fungi</taxon>
        <taxon>Dikarya</taxon>
        <taxon>Ascomycota</taxon>
        <taxon>Pezizomycotina</taxon>
        <taxon>Sordariomycetes</taxon>
        <taxon>Hypocreomycetidae</taxon>
        <taxon>Hypocreales</taxon>
        <taxon>Nectriaceae</taxon>
        <taxon>Fusarium</taxon>
        <taxon>Fusarium oxysporum species complex</taxon>
    </lineage>
</organism>
<evidence type="ECO:0000313" key="7">
    <source>
        <dbReference type="EMBL" id="KAF6525527.1"/>
    </source>
</evidence>
<dbReference type="SUPFAM" id="SSF53098">
    <property type="entry name" value="Ribonuclease H-like"/>
    <property type="match status" value="1"/>
</dbReference>
<dbReference type="InterPro" id="IPR000477">
    <property type="entry name" value="RT_dom"/>
</dbReference>
<dbReference type="GO" id="GO:0003676">
    <property type="term" value="F:nucleic acid binding"/>
    <property type="evidence" value="ECO:0007669"/>
    <property type="project" value="InterPro"/>
</dbReference>
<keyword evidence="3" id="KW-0347">Helicase</keyword>
<keyword evidence="3" id="KW-0227">DNA damage</keyword>
<feature type="compositionally biased region" description="Low complexity" evidence="4">
    <location>
        <begin position="1836"/>
        <end position="1848"/>
    </location>
</feature>
<dbReference type="SUPFAM" id="SSF52540">
    <property type="entry name" value="P-loop containing nucleoside triphosphate hydrolases"/>
    <property type="match status" value="2"/>
</dbReference>
<dbReference type="InterPro" id="IPR002156">
    <property type="entry name" value="RNaseH_domain"/>
</dbReference>
<dbReference type="CDD" id="cd09276">
    <property type="entry name" value="Rnase_HI_RT_non_LTR"/>
    <property type="match status" value="1"/>
</dbReference>
<dbReference type="EMBL" id="JACDXP010000004">
    <property type="protein sequence ID" value="KAF6525527.1"/>
    <property type="molecule type" value="Genomic_DNA"/>
</dbReference>
<dbReference type="InterPro" id="IPR043502">
    <property type="entry name" value="DNA/RNA_pol_sf"/>
</dbReference>
<dbReference type="Gene3D" id="3.60.10.10">
    <property type="entry name" value="Endonuclease/exonuclease/phosphatase"/>
    <property type="match status" value="1"/>
</dbReference>
<dbReference type="InterPro" id="IPR036397">
    <property type="entry name" value="RNaseH_sf"/>
</dbReference>
<dbReference type="InterPro" id="IPR010285">
    <property type="entry name" value="DNA_helicase_pif1-like_DEAD"/>
</dbReference>
<evidence type="ECO:0000256" key="4">
    <source>
        <dbReference type="SAM" id="MobiDB-lite"/>
    </source>
</evidence>
<dbReference type="PROSITE" id="PS50879">
    <property type="entry name" value="RNASE_H_1"/>
    <property type="match status" value="1"/>
</dbReference>
<dbReference type="Pfam" id="PF00078">
    <property type="entry name" value="RVT_1"/>
    <property type="match status" value="1"/>
</dbReference>
<sequence>MERRDFELPDPDWMRDLSHCPLSDRDKELLEKFWTELENDRMEHCARCQETWFDMGLKGGICKRCIARDKNKKEDEPWFFSAENQLDFGLIPAFLPQLTIVEEMLIARVHVFVNVMQVRGQQYKYRGHIVHFLRDVGKVYSQLPLLPPELDVILLRPPTASEHAHLNRQFRRQFRVRRRCLQEWLNFLSNNHPGYRGITVCQKRMSVLPEDGDVLDQVATAAVTDPLSANLGNIENDDVEPDEVDQSAVPDLLPEDTEMEALRSHVLGEERGEHLPVRPSTQHQLEMPDIRRTPINEFNHSQALLSLAFPTLFPRGQADFVEPRLRPIKYADYIQHALRWHDGRFARHPTFRFVVFNTLMRAQARAKSSYFVKEYQQRQGLITRDDLLEAFQNPESAEAQQLLNSINRQTAQLRGTRPYWYRKRRELESYAYNLDCPGAFITFSPADLHWRSLYQHLPQFQDWQELPEQQRMGMSSKLLRDNPHIAAWHFYRRFGLFRDIVLKQKFNVTDYWNRYEWQGRGSSHCHGLFWMDGAPSVDLENEHLRKEFARIWRFHVTAFNPEPARVRQQGEGNPLAVNPLQHPLTFQWLSQVLNRCQRHHCSETYCLRKKKGSEEISCRFFFPRDTRDTADVVRRQGQSYFSFEAARNDSLMNHYNRCLSLGWLANIDISPCTSLQAVINYAAKYCSKMEKRTDSYASMGRQILPYVSHQNPLLSFASRLMNKLLTERDFSGQEICHVLLNCELQEGTRVIRAVDCRPYEQQGRSLRLQGDHDDAEVVGIYEKYLSRPPLHEELTYLDFLANWNTSKRDGRKWTRWSRQAKPRVLYYFPRYKSNHQHHQYDDFCRVKLMLAHPHRDPNELRKINGVEYNSYASAAEFCYGNHRHPDDYYGTPNAEERRPDPDEFEEEFHEPDLLEEDWLELARQLPDCPPSQEAIDLLGRRDIDIQYDWTPHVGRYADPGIVQGDYWRQRIEQNRLYMDVEDMPLEVRDALNPEQRIVYDTFIGHFQCGSEEQILLHVDGGGGTGKSYMIKVLSSHLQRLAGNRPSPIWRAAPTGVASNQIMGTTLHSLLRLPMDRAFTELSPADANAIQKKLRDVRYLVIDEKSMLGLRQLSWIDKRLRQVFPARAAEFFGGISIILVGDFFQLPPIANKPLYFDGPLKDLHEVSGQTAYRAFNHTVFLKKVQRQQGDDQAGFRLALEELRGLKLSIESWKLLSQRVQVKLSQREEDTFDAALRIYSKKARVNEYNYEHLVRLKHPAIQVMAKNIGNGADKATSEQAGNLAGQFPPAGLVNGAQGTVYDIGWAPGADAHQSSPNYTNLLNKCTTTTTILRFAQPTAAAMASATSCPPIVPDPFDLGIHTPANLNRGARTALLQNSPAVVNGPVGVPPAFGRTAQTPSSPLNAISTAAATEGAQLAHPAPSSDPAPTTEQQPVSLIETATKLARDRAEEYNAKLKVFQAFCAKFEEAAKQFTTGPEREFAQKFADSFLDSWNQALTDAKSAPAHTTYSAVAASPPAANNALAHQPRHHQQQRQQQQPPHRQGQPTISAPLRVDLRVFIRLDAEAPARAHNDYAIRAHISRKLGVDPRKIPRVLQVRSGWAVLAADITTRDLLVQRQTEWAPDLGAVAVETRQEWFTYLVSDYPRKLTDLYGNEADSDAAVDEEIEIQTGQKPVNIRPARHQPDNPLTKTLLVSFLEPVKKYWRLFSSRPARLIKKTDRPRQCNVCLDYHRSRTCYRLPLCKRCGKAAGHDSGDCTAPEQCANCLGPHSANFADCPARPKKVHGVFRRLTKEQRDHIRVVGAETFRQRNVEAQRHAPDLQQNGPQQDSARSLERSSPRAPSPAASRAPSCIMVATTPEAEEEPEHPRPGSPRKRRIVLITRPHDHGHEVFQANVGKIPPVHDCALALADSERYDIVLLQEPWTTTANSRCLTKTHPAYDTYSPVETWHSNSTRPRVMTYVRRDSTLSADQNRPYQSRDILWLTVNDTIIVNFYRQNDERDALDTLLQWPIPDRCLVAGDFNARHHTWQTGPTTNRGHEIASWASENGLGLLNTSDIPTNPHGNTIDLAFSNVPLAEANVEDHLATSSDHFTLSLTLPNVEPAPTQPGKIRVTTDDELKRFVEIVELGSTAIPVAASSPLELDKLASTLVSLLQSAAKAAGRPARKGARNAPWWTEECALAAAGYRAIRRLYPLGFSQEVQIAKRDFHCVVRRAKRLYWRNLINSFSDSSSVFKAVRWLRSPGAFQPPPLQVDDVVYETQLDKANALRRATLERRTAEDDIQDPWIEVSPRKTIPFPHEISLEEAQDATLRTGNTSPGADNITVKLLTAVWHIIGTHVRRLFEGCLAMGHHPKPFRAAEVVMIAKPGRRDLTTPRAWRPISLLSCLGKGLERLVARRLAWACIHHGVLHPQQAGALPKRSATDLVAALVHDIEEAFARKKVATLVTMDIQGAFDTVLRNRLILRLREQGWPEHLARWAGSFMDDRSACVRYQDTITPLSPLQCGLPQGSPVSPILFLLYTEPIYRLSNPQGRFGYADDTAILCVGDTVEETAAAASRSVEEMVRWGAANGVSFDPKKTEVMHFSRSKLETAPAIRHGDVEKHPEAAMRWLGIWLDSSLSFRVHAEKWTAKSQAVAYHLRGLTNTIHGPLPGAVRSAVRACVEPVLLYGTEVWYPGATRPRWEQPSKDRPSSIQHLLQRMNKAIVQSMRAILPVWKTTPTAILHRESGIPPITQLLEARRYRFSARLKSLDETHPLAKRTLPPRQPTYHQLIKRKYQAPTESSFRTRLRRTNELLAPCPRPALMQKRFGKGQDTPLQTAPKGESAEAFLQWIETVEPATWIVYSDGSLSSEGAASYGFAIHQKDLSICDGSGRLGPAEVFDAEATGALEGLKAALNLPGSAARDIVVCLDNLAAATCLRGTPSDSSQAVFVEFQALAASHGATQVRWIPGHTDIPGNEQADKLAKAASSLPEPEGAQPTLAYLRKVARQKPKEAFEKWWTTSVPEQYKRLNLKATIRCPPELSLPRAALHHLLAARSLHGDFAAYHERFNHDDARVTCSCGRRKAPDHVFYCRKVPRRCRIRLVPSPTAAVNLAIGRNFDKYIKLTKSSAFFERICTRY</sequence>
<comment type="cofactor">
    <cofactor evidence="3">
        <name>Mg(2+)</name>
        <dbReference type="ChEBI" id="CHEBI:18420"/>
    </cofactor>
</comment>
<evidence type="ECO:0000259" key="5">
    <source>
        <dbReference type="PROSITE" id="PS50878"/>
    </source>
</evidence>
<dbReference type="InterPro" id="IPR036691">
    <property type="entry name" value="Endo/exonu/phosph_ase_sf"/>
</dbReference>
<evidence type="ECO:0000256" key="1">
    <source>
        <dbReference type="ARBA" id="ARBA00004173"/>
    </source>
</evidence>
<dbReference type="Pfam" id="PF14214">
    <property type="entry name" value="Helitron_like_N"/>
    <property type="match status" value="1"/>
</dbReference>
<dbReference type="Pfam" id="PF20209">
    <property type="entry name" value="DUF6570"/>
    <property type="match status" value="1"/>
</dbReference>
<dbReference type="GO" id="GO:0000723">
    <property type="term" value="P:telomere maintenance"/>
    <property type="evidence" value="ECO:0007669"/>
    <property type="project" value="InterPro"/>
</dbReference>
<keyword evidence="3" id="KW-0378">Hydrolase</keyword>
<feature type="domain" description="Reverse transcriptase" evidence="5">
    <location>
        <begin position="2342"/>
        <end position="2612"/>
    </location>
</feature>
<dbReference type="GO" id="GO:0005524">
    <property type="term" value="F:ATP binding"/>
    <property type="evidence" value="ECO:0007669"/>
    <property type="project" value="UniProtKB-KW"/>
</dbReference>
<feature type="region of interest" description="Disordered" evidence="4">
    <location>
        <begin position="1411"/>
        <end position="1432"/>
    </location>
</feature>
<evidence type="ECO:0000259" key="6">
    <source>
        <dbReference type="PROSITE" id="PS50879"/>
    </source>
</evidence>
<dbReference type="InterPro" id="IPR012337">
    <property type="entry name" value="RNaseH-like_sf"/>
</dbReference>
<evidence type="ECO:0000313" key="8">
    <source>
        <dbReference type="Proteomes" id="UP000593570"/>
    </source>
</evidence>